<keyword evidence="3" id="KW-1185">Reference proteome</keyword>
<dbReference type="Proteomes" id="UP000007013">
    <property type="component" value="Chromosome"/>
</dbReference>
<dbReference type="KEGG" id="ote:Oter_2145"/>
<gene>
    <name evidence="2" type="ordered locus">Oter_2145</name>
</gene>
<dbReference type="Pfam" id="PF04028">
    <property type="entry name" value="DUF374"/>
    <property type="match status" value="1"/>
</dbReference>
<evidence type="ECO:0000259" key="1">
    <source>
        <dbReference type="Pfam" id="PF04028"/>
    </source>
</evidence>
<dbReference type="AlphaFoldDB" id="B1ZNQ8"/>
<name>B1ZNQ8_OPITP</name>
<protein>
    <recommendedName>
        <fullName evidence="1">DUF374 domain-containing protein</fullName>
    </recommendedName>
</protein>
<evidence type="ECO:0000313" key="3">
    <source>
        <dbReference type="Proteomes" id="UP000007013"/>
    </source>
</evidence>
<dbReference type="CDD" id="cd07983">
    <property type="entry name" value="LPLAT_DUF374-like"/>
    <property type="match status" value="1"/>
</dbReference>
<dbReference type="InterPro" id="IPR007172">
    <property type="entry name" value="DUF374"/>
</dbReference>
<accession>B1ZNQ8</accession>
<dbReference type="HOGENOM" id="CLU_086327_1_1_0"/>
<dbReference type="OrthoDB" id="9810508at2"/>
<sequence length="224" mass="25146">MTDTPPPAAAPTVHTVSRWKRVLLWPLVRLVRLWGMSLRFETTSEDVRNCAKCDVPVAFVLWHNRLFLASEIHRRYRPHRPLYALISASKDGALLTAFFAMVGGMRAVRGSTSNFGREAATALVQAQREGHDIGITPDGPRGPCYDLKPGAVIVPRRTGAPVLLIGGEFTSAWQLKSWDRFYLPLPFSRVRLHCELIENERLADRDAAIELIRSRLLALNPDRG</sequence>
<proteinExistence type="predicted"/>
<evidence type="ECO:0000313" key="2">
    <source>
        <dbReference type="EMBL" id="ACB75428.1"/>
    </source>
</evidence>
<dbReference type="STRING" id="452637.Oter_2145"/>
<dbReference type="eggNOG" id="COG2121">
    <property type="taxonomic scope" value="Bacteria"/>
</dbReference>
<dbReference type="EMBL" id="CP001032">
    <property type="protein sequence ID" value="ACB75428.1"/>
    <property type="molecule type" value="Genomic_DNA"/>
</dbReference>
<feature type="domain" description="DUF374" evidence="1">
    <location>
        <begin position="76"/>
        <end position="143"/>
    </location>
</feature>
<reference evidence="2 3" key="1">
    <citation type="journal article" date="2011" name="J. Bacteriol.">
        <title>Genome sequence of the verrucomicrobium Opitutus terrae PB90-1, an abundant inhabitant of rice paddy soil ecosystems.</title>
        <authorList>
            <person name="van Passel M.W."/>
            <person name="Kant R."/>
            <person name="Palva A."/>
            <person name="Copeland A."/>
            <person name="Lucas S."/>
            <person name="Lapidus A."/>
            <person name="Glavina del Rio T."/>
            <person name="Pitluck S."/>
            <person name="Goltsman E."/>
            <person name="Clum A."/>
            <person name="Sun H."/>
            <person name="Schmutz J."/>
            <person name="Larimer F.W."/>
            <person name="Land M.L."/>
            <person name="Hauser L."/>
            <person name="Kyrpides N."/>
            <person name="Mikhailova N."/>
            <person name="Richardson P.P."/>
            <person name="Janssen P.H."/>
            <person name="de Vos W.M."/>
            <person name="Smidt H."/>
        </authorList>
    </citation>
    <scope>NUCLEOTIDE SEQUENCE [LARGE SCALE GENOMIC DNA]</scope>
    <source>
        <strain evidence="3">DSM 11246 / JCM 15787 / PB90-1</strain>
    </source>
</reference>
<dbReference type="RefSeq" id="WP_012374965.1">
    <property type="nucleotide sequence ID" value="NC_010571.1"/>
</dbReference>
<organism evidence="2 3">
    <name type="scientific">Opitutus terrae (strain DSM 11246 / JCM 15787 / PB90-1)</name>
    <dbReference type="NCBI Taxonomy" id="452637"/>
    <lineage>
        <taxon>Bacteria</taxon>
        <taxon>Pseudomonadati</taxon>
        <taxon>Verrucomicrobiota</taxon>
        <taxon>Opitutia</taxon>
        <taxon>Opitutales</taxon>
        <taxon>Opitutaceae</taxon>
        <taxon>Opitutus</taxon>
    </lineage>
</organism>